<organism evidence="1 2">
    <name type="scientific">Streptomyces xanthochromogenes</name>
    <dbReference type="NCBI Taxonomy" id="67384"/>
    <lineage>
        <taxon>Bacteria</taxon>
        <taxon>Bacillati</taxon>
        <taxon>Actinomycetota</taxon>
        <taxon>Actinomycetes</taxon>
        <taxon>Kitasatosporales</taxon>
        <taxon>Streptomycetaceae</taxon>
        <taxon>Streptomyces</taxon>
    </lineage>
</organism>
<evidence type="ECO:0000313" key="1">
    <source>
        <dbReference type="EMBL" id="GGY64474.1"/>
    </source>
</evidence>
<proteinExistence type="predicted"/>
<comment type="caution">
    <text evidence="1">The sequence shown here is derived from an EMBL/GenBank/DDBJ whole genome shotgun (WGS) entry which is preliminary data.</text>
</comment>
<reference evidence="2" key="1">
    <citation type="journal article" date="2019" name="Int. J. Syst. Evol. Microbiol.">
        <title>The Global Catalogue of Microorganisms (GCM) 10K type strain sequencing project: providing services to taxonomists for standard genome sequencing and annotation.</title>
        <authorList>
            <consortium name="The Broad Institute Genomics Platform"/>
            <consortium name="The Broad Institute Genome Sequencing Center for Infectious Disease"/>
            <person name="Wu L."/>
            <person name="Ma J."/>
        </authorList>
    </citation>
    <scope>NUCLEOTIDE SEQUENCE [LARGE SCALE GENOMIC DNA]</scope>
    <source>
        <strain evidence="2">JCM 4594</strain>
    </source>
</reference>
<evidence type="ECO:0000313" key="2">
    <source>
        <dbReference type="Proteomes" id="UP000600946"/>
    </source>
</evidence>
<dbReference type="Proteomes" id="UP000600946">
    <property type="component" value="Unassembled WGS sequence"/>
</dbReference>
<keyword evidence="2" id="KW-1185">Reference proteome</keyword>
<accession>A0ABQ3AQX2</accession>
<protein>
    <submittedName>
        <fullName evidence="1">Uncharacterized protein</fullName>
    </submittedName>
</protein>
<gene>
    <name evidence="1" type="ORF">GCM10010326_69000</name>
</gene>
<dbReference type="EMBL" id="BMUU01000017">
    <property type="protein sequence ID" value="GGY64474.1"/>
    <property type="molecule type" value="Genomic_DNA"/>
</dbReference>
<name>A0ABQ3AQX2_9ACTN</name>
<sequence length="54" mass="5847">MLGTLVLLEHSNQITVLKGSDGPEVTAGVDKLLRYLTSPVAAAWPWRTSRSPGR</sequence>